<dbReference type="AlphaFoldDB" id="A0AAD9NGY5"/>
<dbReference type="InterPro" id="IPR056994">
    <property type="entry name" value="TRI4_N"/>
</dbReference>
<proteinExistence type="predicted"/>
<organism evidence="2 3">
    <name type="scientific">Paralvinella palmiformis</name>
    <dbReference type="NCBI Taxonomy" id="53620"/>
    <lineage>
        <taxon>Eukaryota</taxon>
        <taxon>Metazoa</taxon>
        <taxon>Spiralia</taxon>
        <taxon>Lophotrochozoa</taxon>
        <taxon>Annelida</taxon>
        <taxon>Polychaeta</taxon>
        <taxon>Sedentaria</taxon>
        <taxon>Canalipalpata</taxon>
        <taxon>Terebellida</taxon>
        <taxon>Terebelliformia</taxon>
        <taxon>Alvinellidae</taxon>
        <taxon>Paralvinella</taxon>
    </lineage>
</organism>
<sequence>MSAPIARWICSELSELLGFQATDDIAMYILGMKDVRDLEEYLCGLIDQSVPKNRQFLDQVLQKWSAENMSNGLPNNVQVSFKVQIKCVCVCVIIYHVHIFNISTMVHAVLLLNTLLFNFVQSVISLCQ</sequence>
<comment type="caution">
    <text evidence="2">The sequence shown here is derived from an EMBL/GenBank/DDBJ whole genome shotgun (WGS) entry which is preliminary data.</text>
</comment>
<feature type="domain" description="Activating signal cointegrator 1 N-terminal" evidence="1">
    <location>
        <begin position="7"/>
        <end position="64"/>
    </location>
</feature>
<evidence type="ECO:0000313" key="2">
    <source>
        <dbReference type="EMBL" id="KAK2168203.1"/>
    </source>
</evidence>
<reference evidence="2" key="1">
    <citation type="journal article" date="2023" name="Mol. Biol. Evol.">
        <title>Third-Generation Sequencing Reveals the Adaptive Role of the Epigenome in Three Deep-Sea Polychaetes.</title>
        <authorList>
            <person name="Perez M."/>
            <person name="Aroh O."/>
            <person name="Sun Y."/>
            <person name="Lan Y."/>
            <person name="Juniper S.K."/>
            <person name="Young C.R."/>
            <person name="Angers B."/>
            <person name="Qian P.Y."/>
        </authorList>
    </citation>
    <scope>NUCLEOTIDE SEQUENCE</scope>
    <source>
        <strain evidence="2">P08H-3</strain>
    </source>
</reference>
<evidence type="ECO:0000313" key="3">
    <source>
        <dbReference type="Proteomes" id="UP001208570"/>
    </source>
</evidence>
<gene>
    <name evidence="2" type="ORF">LSH36_19g01012</name>
</gene>
<dbReference type="EMBL" id="JAODUP010000019">
    <property type="protein sequence ID" value="KAK2168203.1"/>
    <property type="molecule type" value="Genomic_DNA"/>
</dbReference>
<dbReference type="Pfam" id="PF23135">
    <property type="entry name" value="TRI4_N"/>
    <property type="match status" value="1"/>
</dbReference>
<dbReference type="Proteomes" id="UP001208570">
    <property type="component" value="Unassembled WGS sequence"/>
</dbReference>
<name>A0AAD9NGY5_9ANNE</name>
<evidence type="ECO:0000259" key="1">
    <source>
        <dbReference type="Pfam" id="PF23135"/>
    </source>
</evidence>
<protein>
    <recommendedName>
        <fullName evidence="1">Activating signal cointegrator 1 N-terminal domain-containing protein</fullName>
    </recommendedName>
</protein>
<accession>A0AAD9NGY5</accession>
<keyword evidence="3" id="KW-1185">Reference proteome</keyword>